<keyword evidence="9" id="KW-1185">Reference proteome</keyword>
<dbReference type="InterPro" id="IPR036388">
    <property type="entry name" value="WH-like_DNA-bd_sf"/>
</dbReference>
<evidence type="ECO:0000259" key="7">
    <source>
        <dbReference type="Pfam" id="PF08281"/>
    </source>
</evidence>
<dbReference type="InterPro" id="IPR013324">
    <property type="entry name" value="RNA_pol_sigma_r3/r4-like"/>
</dbReference>
<dbReference type="Pfam" id="PF04542">
    <property type="entry name" value="Sigma70_r2"/>
    <property type="match status" value="1"/>
</dbReference>
<evidence type="ECO:0000256" key="2">
    <source>
        <dbReference type="ARBA" id="ARBA00023015"/>
    </source>
</evidence>
<organism evidence="8 9">
    <name type="scientific">Streptomyces graminearus</name>
    <dbReference type="NCBI Taxonomy" id="284030"/>
    <lineage>
        <taxon>Bacteria</taxon>
        <taxon>Bacillati</taxon>
        <taxon>Actinomycetota</taxon>
        <taxon>Actinomycetes</taxon>
        <taxon>Kitasatosporales</taxon>
        <taxon>Streptomycetaceae</taxon>
        <taxon>Streptomyces</taxon>
    </lineage>
</organism>
<sequence length="191" mass="20951">MPDTYAGGGDVNTTDEQRFTELYHEHHAAVDAYVRRRLDSAHAVDDVVAEVFLTAWRRLKEVPSSAVLPWLYATARRLMANARRADQRRANLAAAAAEHGRHYVDDPADGVAGNLAVAAAFDALREQDKEVLRLALWEELPARQAAKVLGCTTASFHVRLHRARARLRHQLAATSPSPAQRALTTLGGADA</sequence>
<dbReference type="Proteomes" id="UP001501721">
    <property type="component" value="Unassembled WGS sequence"/>
</dbReference>
<proteinExistence type="inferred from homology"/>
<protein>
    <submittedName>
        <fullName evidence="8">Sigma-70 family RNA polymerase sigma factor</fullName>
    </submittedName>
</protein>
<evidence type="ECO:0000259" key="6">
    <source>
        <dbReference type="Pfam" id="PF04542"/>
    </source>
</evidence>
<dbReference type="EMBL" id="BAAATL010000013">
    <property type="protein sequence ID" value="GAA2484466.1"/>
    <property type="molecule type" value="Genomic_DNA"/>
</dbReference>
<feature type="domain" description="RNA polymerase sigma factor 70 region 4 type 2" evidence="7">
    <location>
        <begin position="116"/>
        <end position="167"/>
    </location>
</feature>
<dbReference type="Gene3D" id="1.10.1740.10">
    <property type="match status" value="1"/>
</dbReference>
<keyword evidence="3" id="KW-0731">Sigma factor</keyword>
<dbReference type="NCBIfam" id="TIGR02937">
    <property type="entry name" value="sigma70-ECF"/>
    <property type="match status" value="1"/>
</dbReference>
<comment type="caution">
    <text evidence="8">The sequence shown here is derived from an EMBL/GenBank/DDBJ whole genome shotgun (WGS) entry which is preliminary data.</text>
</comment>
<dbReference type="SUPFAM" id="SSF88659">
    <property type="entry name" value="Sigma3 and sigma4 domains of RNA polymerase sigma factors"/>
    <property type="match status" value="1"/>
</dbReference>
<gene>
    <name evidence="8" type="ORF">GCM10010422_32260</name>
</gene>
<feature type="domain" description="RNA polymerase sigma-70 region 2" evidence="6">
    <location>
        <begin position="22"/>
        <end position="89"/>
    </location>
</feature>
<evidence type="ECO:0000256" key="3">
    <source>
        <dbReference type="ARBA" id="ARBA00023082"/>
    </source>
</evidence>
<evidence type="ECO:0000256" key="4">
    <source>
        <dbReference type="ARBA" id="ARBA00023163"/>
    </source>
</evidence>
<evidence type="ECO:0000256" key="1">
    <source>
        <dbReference type="ARBA" id="ARBA00010641"/>
    </source>
</evidence>
<evidence type="ECO:0000313" key="8">
    <source>
        <dbReference type="EMBL" id="GAA2484466.1"/>
    </source>
</evidence>
<evidence type="ECO:0000256" key="5">
    <source>
        <dbReference type="SAM" id="MobiDB-lite"/>
    </source>
</evidence>
<dbReference type="Gene3D" id="1.10.10.10">
    <property type="entry name" value="Winged helix-like DNA-binding domain superfamily/Winged helix DNA-binding domain"/>
    <property type="match status" value="1"/>
</dbReference>
<feature type="region of interest" description="Disordered" evidence="5">
    <location>
        <begin position="172"/>
        <end position="191"/>
    </location>
</feature>
<dbReference type="PANTHER" id="PTHR43133">
    <property type="entry name" value="RNA POLYMERASE ECF-TYPE SIGMA FACTO"/>
    <property type="match status" value="1"/>
</dbReference>
<dbReference type="Pfam" id="PF08281">
    <property type="entry name" value="Sigma70_r4_2"/>
    <property type="match status" value="1"/>
</dbReference>
<dbReference type="InterPro" id="IPR014284">
    <property type="entry name" value="RNA_pol_sigma-70_dom"/>
</dbReference>
<reference evidence="8 9" key="1">
    <citation type="journal article" date="2019" name="Int. J. Syst. Evol. Microbiol.">
        <title>The Global Catalogue of Microorganisms (GCM) 10K type strain sequencing project: providing services to taxonomists for standard genome sequencing and annotation.</title>
        <authorList>
            <consortium name="The Broad Institute Genomics Platform"/>
            <consortium name="The Broad Institute Genome Sequencing Center for Infectious Disease"/>
            <person name="Wu L."/>
            <person name="Ma J."/>
        </authorList>
    </citation>
    <scope>NUCLEOTIDE SEQUENCE [LARGE SCALE GENOMIC DNA]</scope>
    <source>
        <strain evidence="8 9">JCM 6923</strain>
    </source>
</reference>
<comment type="similarity">
    <text evidence="1">Belongs to the sigma-70 factor family. ECF subfamily.</text>
</comment>
<dbReference type="InterPro" id="IPR013325">
    <property type="entry name" value="RNA_pol_sigma_r2"/>
</dbReference>
<keyword evidence="4" id="KW-0804">Transcription</keyword>
<keyword evidence="2" id="KW-0805">Transcription regulation</keyword>
<dbReference type="InterPro" id="IPR039425">
    <property type="entry name" value="RNA_pol_sigma-70-like"/>
</dbReference>
<name>A0ABN3LID8_9ACTN</name>
<dbReference type="PANTHER" id="PTHR43133:SF25">
    <property type="entry name" value="RNA POLYMERASE SIGMA FACTOR RFAY-RELATED"/>
    <property type="match status" value="1"/>
</dbReference>
<dbReference type="InterPro" id="IPR013249">
    <property type="entry name" value="RNA_pol_sigma70_r4_t2"/>
</dbReference>
<accession>A0ABN3LID8</accession>
<dbReference type="SUPFAM" id="SSF88946">
    <property type="entry name" value="Sigma2 domain of RNA polymerase sigma factors"/>
    <property type="match status" value="1"/>
</dbReference>
<dbReference type="InterPro" id="IPR007627">
    <property type="entry name" value="RNA_pol_sigma70_r2"/>
</dbReference>
<evidence type="ECO:0000313" key="9">
    <source>
        <dbReference type="Proteomes" id="UP001501721"/>
    </source>
</evidence>